<organism evidence="2 3">
    <name type="scientific">Hebeloma cylindrosporum</name>
    <dbReference type="NCBI Taxonomy" id="76867"/>
    <lineage>
        <taxon>Eukaryota</taxon>
        <taxon>Fungi</taxon>
        <taxon>Dikarya</taxon>
        <taxon>Basidiomycota</taxon>
        <taxon>Agaricomycotina</taxon>
        <taxon>Agaricomycetes</taxon>
        <taxon>Agaricomycetidae</taxon>
        <taxon>Agaricales</taxon>
        <taxon>Agaricineae</taxon>
        <taxon>Hymenogastraceae</taxon>
        <taxon>Hebeloma</taxon>
    </lineage>
</organism>
<evidence type="ECO:0000256" key="1">
    <source>
        <dbReference type="SAM" id="MobiDB-lite"/>
    </source>
</evidence>
<proteinExistence type="predicted"/>
<feature type="compositionally biased region" description="Basic and acidic residues" evidence="1">
    <location>
        <begin position="78"/>
        <end position="89"/>
    </location>
</feature>
<dbReference type="EMBL" id="KN831768">
    <property type="protein sequence ID" value="KIM49697.1"/>
    <property type="molecule type" value="Genomic_DNA"/>
</dbReference>
<dbReference type="HOGENOM" id="CLU_1949059_0_0_1"/>
<reference evidence="2 3" key="1">
    <citation type="submission" date="2014-04" db="EMBL/GenBank/DDBJ databases">
        <authorList>
            <consortium name="DOE Joint Genome Institute"/>
            <person name="Kuo A."/>
            <person name="Gay G."/>
            <person name="Dore J."/>
            <person name="Kohler A."/>
            <person name="Nagy L.G."/>
            <person name="Floudas D."/>
            <person name="Copeland A."/>
            <person name="Barry K.W."/>
            <person name="Cichocki N."/>
            <person name="Veneault-Fourrey C."/>
            <person name="LaButti K."/>
            <person name="Lindquist E.A."/>
            <person name="Lipzen A."/>
            <person name="Lundell T."/>
            <person name="Morin E."/>
            <person name="Murat C."/>
            <person name="Sun H."/>
            <person name="Tunlid A."/>
            <person name="Henrissat B."/>
            <person name="Grigoriev I.V."/>
            <person name="Hibbett D.S."/>
            <person name="Martin F."/>
            <person name="Nordberg H.P."/>
            <person name="Cantor M.N."/>
            <person name="Hua S.X."/>
        </authorList>
    </citation>
    <scope>NUCLEOTIDE SEQUENCE [LARGE SCALE GENOMIC DNA]</scope>
    <source>
        <strain evidence="3">h7</strain>
    </source>
</reference>
<name>A0A0C2Z981_HEBCY</name>
<reference evidence="3" key="2">
    <citation type="submission" date="2015-01" db="EMBL/GenBank/DDBJ databases">
        <title>Evolutionary Origins and Diversification of the Mycorrhizal Mutualists.</title>
        <authorList>
            <consortium name="DOE Joint Genome Institute"/>
            <consortium name="Mycorrhizal Genomics Consortium"/>
            <person name="Kohler A."/>
            <person name="Kuo A."/>
            <person name="Nagy L.G."/>
            <person name="Floudas D."/>
            <person name="Copeland A."/>
            <person name="Barry K.W."/>
            <person name="Cichocki N."/>
            <person name="Veneault-Fourrey C."/>
            <person name="LaButti K."/>
            <person name="Lindquist E.A."/>
            <person name="Lipzen A."/>
            <person name="Lundell T."/>
            <person name="Morin E."/>
            <person name="Murat C."/>
            <person name="Riley R."/>
            <person name="Ohm R."/>
            <person name="Sun H."/>
            <person name="Tunlid A."/>
            <person name="Henrissat B."/>
            <person name="Grigoriev I.V."/>
            <person name="Hibbett D.S."/>
            <person name="Martin F."/>
        </authorList>
    </citation>
    <scope>NUCLEOTIDE SEQUENCE [LARGE SCALE GENOMIC DNA]</scope>
    <source>
        <strain evidence="3">h7</strain>
    </source>
</reference>
<dbReference type="AlphaFoldDB" id="A0A0C2Z981"/>
<protein>
    <submittedName>
        <fullName evidence="2">Uncharacterized protein</fullName>
    </submittedName>
</protein>
<gene>
    <name evidence="2" type="ORF">M413DRAFT_114442</name>
</gene>
<feature type="region of interest" description="Disordered" evidence="1">
    <location>
        <begin position="78"/>
        <end position="129"/>
    </location>
</feature>
<sequence length="129" mass="14672">MKKLRALANEKRTANRRLHPNPTCQRNTKYQERICSELLVIEFTASRRAPLKPYLVKFGVNNLHDSLEGPTGRYQCEKDLGRRNQDDGPRCPLGQVATVPGPEDFRLPTPRSCRAERPFRTLPVEGTAS</sequence>
<feature type="region of interest" description="Disordered" evidence="1">
    <location>
        <begin position="1"/>
        <end position="25"/>
    </location>
</feature>
<dbReference type="Proteomes" id="UP000053424">
    <property type="component" value="Unassembled WGS sequence"/>
</dbReference>
<keyword evidence="3" id="KW-1185">Reference proteome</keyword>
<accession>A0A0C2Z981</accession>
<evidence type="ECO:0000313" key="3">
    <source>
        <dbReference type="Proteomes" id="UP000053424"/>
    </source>
</evidence>
<evidence type="ECO:0000313" key="2">
    <source>
        <dbReference type="EMBL" id="KIM49697.1"/>
    </source>
</evidence>